<comment type="caution">
    <text evidence="1">The sequence shown here is derived from an EMBL/GenBank/DDBJ whole genome shotgun (WGS) entry which is preliminary data.</text>
</comment>
<dbReference type="PROSITE" id="PS51257">
    <property type="entry name" value="PROKAR_LIPOPROTEIN"/>
    <property type="match status" value="1"/>
</dbReference>
<sequence length="91" mass="10470">MKRTLTFLTAIAGALMFYSCTIQRPITEAPPANNKTYEVSYLFEHDGCKVYRFYDQGHWVYFTNCKGEVTSVKADSTQERMVNIVRTETGK</sequence>
<dbReference type="EMBL" id="SLWB01000001">
    <property type="protein sequence ID" value="TCN73112.1"/>
    <property type="molecule type" value="Genomic_DNA"/>
</dbReference>
<dbReference type="Pfam" id="PF16225">
    <property type="entry name" value="DUF4884"/>
    <property type="match status" value="1"/>
</dbReference>
<accession>A0A4R2EVQ8</accession>
<protein>
    <submittedName>
        <fullName evidence="1">Uncharacterized protein DUF4884</fullName>
    </submittedName>
</protein>
<evidence type="ECO:0000313" key="2">
    <source>
        <dbReference type="Proteomes" id="UP000294830"/>
    </source>
</evidence>
<gene>
    <name evidence="1" type="ORF">CLV25_101330</name>
</gene>
<dbReference type="InterPro" id="IPR032618">
    <property type="entry name" value="DUF4884"/>
</dbReference>
<evidence type="ECO:0000313" key="1">
    <source>
        <dbReference type="EMBL" id="TCN73112.1"/>
    </source>
</evidence>
<name>A0A4R2EVQ8_9BACT</name>
<organism evidence="1 2">
    <name type="scientific">Acetobacteroides hydrogenigenes</name>
    <dbReference type="NCBI Taxonomy" id="979970"/>
    <lineage>
        <taxon>Bacteria</taxon>
        <taxon>Pseudomonadati</taxon>
        <taxon>Bacteroidota</taxon>
        <taxon>Bacteroidia</taxon>
        <taxon>Bacteroidales</taxon>
        <taxon>Rikenellaceae</taxon>
        <taxon>Acetobacteroides</taxon>
    </lineage>
</organism>
<proteinExistence type="predicted"/>
<keyword evidence="2" id="KW-1185">Reference proteome</keyword>
<dbReference type="RefSeq" id="WP_131837891.1">
    <property type="nucleotide sequence ID" value="NZ_SLWB01000001.1"/>
</dbReference>
<dbReference type="OrthoDB" id="680575at2"/>
<dbReference type="AlphaFoldDB" id="A0A4R2EVQ8"/>
<reference evidence="1 2" key="1">
    <citation type="submission" date="2019-03" db="EMBL/GenBank/DDBJ databases">
        <title>Genomic Encyclopedia of Archaeal and Bacterial Type Strains, Phase II (KMG-II): from individual species to whole genera.</title>
        <authorList>
            <person name="Goeker M."/>
        </authorList>
    </citation>
    <scope>NUCLEOTIDE SEQUENCE [LARGE SCALE GENOMIC DNA]</scope>
    <source>
        <strain evidence="1 2">RL-C</strain>
    </source>
</reference>
<dbReference type="Proteomes" id="UP000294830">
    <property type="component" value="Unassembled WGS sequence"/>
</dbReference>